<proteinExistence type="predicted"/>
<protein>
    <submittedName>
        <fullName evidence="1">Uncharacterized protein</fullName>
    </submittedName>
</protein>
<sequence length="60" mass="6962">MVLHSTMAARPVNVAFFFSMSNLTPIFIKRRFITLFHSFWPLFSFALNTKGVMKSADLDY</sequence>
<reference evidence="1 2" key="1">
    <citation type="submission" date="2018-06" db="EMBL/GenBank/DDBJ databases">
        <title>Carbapenemase-producing Enterobacteriaceae present in wastewater treatment plant effluent and nearby surface waters in the US.</title>
        <authorList>
            <person name="Mathys D.A."/>
            <person name="Mollenkopf D.F."/>
            <person name="Feicht S.M."/>
            <person name="Adams R.J."/>
            <person name="Albers A.L."/>
            <person name="Stuever D.M."/>
            <person name="Daniels J.B."/>
            <person name="Wittum T.E."/>
        </authorList>
    </citation>
    <scope>NUCLEOTIDE SEQUENCE [LARGE SCALE GENOMIC DNA]</scope>
    <source>
        <strain evidence="1 2">GEO_47_Down_B</strain>
    </source>
</reference>
<gene>
    <name evidence="1" type="ORF">DN603_18810</name>
</gene>
<accession>A0A443VJT1</accession>
<name>A0A443VJT1_RAOPL</name>
<evidence type="ECO:0000313" key="2">
    <source>
        <dbReference type="Proteomes" id="UP000288843"/>
    </source>
</evidence>
<evidence type="ECO:0000313" key="1">
    <source>
        <dbReference type="EMBL" id="RWT20763.1"/>
    </source>
</evidence>
<dbReference type="EMBL" id="QKOX01000020">
    <property type="protein sequence ID" value="RWT20763.1"/>
    <property type="molecule type" value="Genomic_DNA"/>
</dbReference>
<comment type="caution">
    <text evidence="1">The sequence shown here is derived from an EMBL/GenBank/DDBJ whole genome shotgun (WGS) entry which is preliminary data.</text>
</comment>
<dbReference type="KEGG" id="rpln:B1209_13850"/>
<dbReference type="Proteomes" id="UP000288843">
    <property type="component" value="Unassembled WGS sequence"/>
</dbReference>
<organism evidence="1 2">
    <name type="scientific">Raoultella planticola</name>
    <name type="common">Klebsiella planticola</name>
    <dbReference type="NCBI Taxonomy" id="575"/>
    <lineage>
        <taxon>Bacteria</taxon>
        <taxon>Pseudomonadati</taxon>
        <taxon>Pseudomonadota</taxon>
        <taxon>Gammaproteobacteria</taxon>
        <taxon>Enterobacterales</taxon>
        <taxon>Enterobacteriaceae</taxon>
        <taxon>Klebsiella/Raoultella group</taxon>
        <taxon>Raoultella</taxon>
    </lineage>
</organism>
<dbReference type="AlphaFoldDB" id="A0A443VJT1"/>